<dbReference type="InterPro" id="IPR055344">
    <property type="entry name" value="SecD_SecF_C_bact"/>
</dbReference>
<feature type="domain" description="SecDF P1 head subdomain" evidence="13">
    <location>
        <begin position="237"/>
        <end position="339"/>
    </location>
</feature>
<evidence type="ECO:0000256" key="5">
    <source>
        <dbReference type="ARBA" id="ARBA00022692"/>
    </source>
</evidence>
<comment type="caution">
    <text evidence="10">Lacks conserved residue(s) required for the propagation of feature annotation.</text>
</comment>
<comment type="function">
    <text evidence="10">Part of the Sec protein translocase complex. Interacts with the SecYEG preprotein conducting channel. SecDF uses the proton motive force (PMF) to complete protein translocation after the ATP-dependent function of SecA.</text>
</comment>
<dbReference type="HAMAP" id="MF_01463_B">
    <property type="entry name" value="SecD_B"/>
    <property type="match status" value="1"/>
</dbReference>
<keyword evidence="4" id="KW-0997">Cell inner membrane</keyword>
<evidence type="ECO:0000256" key="1">
    <source>
        <dbReference type="ARBA" id="ARBA00004651"/>
    </source>
</evidence>
<keyword evidence="8 10" id="KW-0811">Translocation</keyword>
<keyword evidence="7 10" id="KW-1133">Transmembrane helix</keyword>
<feature type="transmembrane region" description="Helical" evidence="10">
    <location>
        <begin position="490"/>
        <end position="513"/>
    </location>
</feature>
<dbReference type="InterPro" id="IPR048631">
    <property type="entry name" value="SecD_1st"/>
</dbReference>
<dbReference type="InterPro" id="IPR022646">
    <property type="entry name" value="SecD/SecF_CS"/>
</dbReference>
<evidence type="ECO:0000313" key="14">
    <source>
        <dbReference type="EMBL" id="SBV93746.1"/>
    </source>
</evidence>
<keyword evidence="5 10" id="KW-0812">Transmembrane</keyword>
<proteinExistence type="inferred from homology"/>
<organism evidence="14">
    <name type="scientific">uncultured Alphaproteobacteria bacterium</name>
    <dbReference type="NCBI Taxonomy" id="91750"/>
    <lineage>
        <taxon>Bacteria</taxon>
        <taxon>Pseudomonadati</taxon>
        <taxon>Pseudomonadota</taxon>
        <taxon>Alphaproteobacteria</taxon>
        <taxon>environmental samples</taxon>
    </lineage>
</organism>
<dbReference type="FunFam" id="1.20.1640.10:FF:000004">
    <property type="entry name" value="Protein translocase subunit SecD"/>
    <property type="match status" value="1"/>
</dbReference>
<feature type="transmembrane region" description="Helical" evidence="10">
    <location>
        <begin position="414"/>
        <end position="433"/>
    </location>
</feature>
<gene>
    <name evidence="10 14" type="primary">secD</name>
    <name evidence="14" type="ORF">KL86APRO_10423</name>
</gene>
<dbReference type="GO" id="GO:0006605">
    <property type="term" value="P:protein targeting"/>
    <property type="evidence" value="ECO:0007669"/>
    <property type="project" value="UniProtKB-UniRule"/>
</dbReference>
<keyword evidence="9 10" id="KW-0472">Membrane</keyword>
<dbReference type="GO" id="GO:0043952">
    <property type="term" value="P:protein transport by the Sec complex"/>
    <property type="evidence" value="ECO:0007669"/>
    <property type="project" value="UniProtKB-UniRule"/>
</dbReference>
<dbReference type="GO" id="GO:0015450">
    <property type="term" value="F:protein-transporting ATPase activity"/>
    <property type="evidence" value="ECO:0007669"/>
    <property type="project" value="InterPro"/>
</dbReference>
<evidence type="ECO:0000256" key="8">
    <source>
        <dbReference type="ARBA" id="ARBA00023010"/>
    </source>
</evidence>
<comment type="subunit">
    <text evidence="10">Forms a complex with SecF. Part of the essential Sec protein translocation apparatus which comprises SecA, SecYEG and auxiliary proteins SecDF-YajC and YidC.</text>
</comment>
<dbReference type="PANTHER" id="PTHR30081:SF1">
    <property type="entry name" value="PROTEIN TRANSLOCASE SUBUNIT SECD"/>
    <property type="match status" value="1"/>
</dbReference>
<dbReference type="InterPro" id="IPR048634">
    <property type="entry name" value="SecD_SecF_C"/>
</dbReference>
<evidence type="ECO:0000259" key="12">
    <source>
        <dbReference type="Pfam" id="PF21760"/>
    </source>
</evidence>
<protein>
    <recommendedName>
        <fullName evidence="10">Protein translocase subunit SecD</fullName>
    </recommendedName>
</protein>
<evidence type="ECO:0000256" key="9">
    <source>
        <dbReference type="ARBA" id="ARBA00023136"/>
    </source>
</evidence>
<dbReference type="AlphaFoldDB" id="A0A212J2R6"/>
<dbReference type="Gene3D" id="3.30.1360.200">
    <property type="match status" value="1"/>
</dbReference>
<feature type="domain" description="Protein translocase subunit SecDF P1" evidence="12">
    <location>
        <begin position="150"/>
        <end position="207"/>
    </location>
</feature>
<dbReference type="InterPro" id="IPR005791">
    <property type="entry name" value="SecD"/>
</dbReference>
<evidence type="ECO:0000259" key="13">
    <source>
        <dbReference type="Pfam" id="PF22599"/>
    </source>
</evidence>
<evidence type="ECO:0000259" key="11">
    <source>
        <dbReference type="Pfam" id="PF02355"/>
    </source>
</evidence>
<evidence type="ECO:0000256" key="7">
    <source>
        <dbReference type="ARBA" id="ARBA00022989"/>
    </source>
</evidence>
<name>A0A212J2R6_9PROT</name>
<comment type="similarity">
    <text evidence="10">Belongs to the SecD/SecF family. SecD subfamily.</text>
</comment>
<dbReference type="NCBIfam" id="TIGR00916">
    <property type="entry name" value="2A0604s01"/>
    <property type="match status" value="1"/>
</dbReference>
<dbReference type="InterPro" id="IPR022813">
    <property type="entry name" value="SecD/SecF_arch_bac"/>
</dbReference>
<keyword evidence="6 10" id="KW-0653">Protein transport</keyword>
<dbReference type="Pfam" id="PF22599">
    <property type="entry name" value="SecDF_P1_head"/>
    <property type="match status" value="1"/>
</dbReference>
<dbReference type="InterPro" id="IPR054384">
    <property type="entry name" value="SecDF_P1_head"/>
</dbReference>
<evidence type="ECO:0000256" key="4">
    <source>
        <dbReference type="ARBA" id="ARBA00022519"/>
    </source>
</evidence>
<comment type="subcellular location">
    <subcellularLocation>
        <location evidence="1 10">Cell membrane</location>
        <topology evidence="1 10">Multi-pass membrane protein</topology>
    </subcellularLocation>
</comment>
<dbReference type="Pfam" id="PF07549">
    <property type="entry name" value="Sec_GG"/>
    <property type="match status" value="1"/>
</dbReference>
<evidence type="ECO:0000256" key="6">
    <source>
        <dbReference type="ARBA" id="ARBA00022927"/>
    </source>
</evidence>
<feature type="transmembrane region" description="Helical" evidence="10">
    <location>
        <begin position="361"/>
        <end position="383"/>
    </location>
</feature>
<keyword evidence="2 10" id="KW-0813">Transport</keyword>
<dbReference type="Pfam" id="PF21760">
    <property type="entry name" value="SecD_1st"/>
    <property type="match status" value="1"/>
</dbReference>
<evidence type="ECO:0000256" key="2">
    <source>
        <dbReference type="ARBA" id="ARBA00022448"/>
    </source>
</evidence>
<reference evidence="14" key="1">
    <citation type="submission" date="2016-04" db="EMBL/GenBank/DDBJ databases">
        <authorList>
            <person name="Evans L.H."/>
            <person name="Alamgir A."/>
            <person name="Owens N."/>
            <person name="Weber N.D."/>
            <person name="Virtaneva K."/>
            <person name="Barbian K."/>
            <person name="Babar A."/>
            <person name="Rosenke K."/>
        </authorList>
    </citation>
    <scope>NUCLEOTIDE SEQUENCE</scope>
    <source>
        <strain evidence="14">86</strain>
    </source>
</reference>
<dbReference type="NCBIfam" id="TIGR01129">
    <property type="entry name" value="secD"/>
    <property type="match status" value="1"/>
</dbReference>
<dbReference type="GO" id="GO:0005886">
    <property type="term" value="C:plasma membrane"/>
    <property type="evidence" value="ECO:0007669"/>
    <property type="project" value="UniProtKB-SubCell"/>
</dbReference>
<accession>A0A212J2R6</accession>
<evidence type="ECO:0000256" key="3">
    <source>
        <dbReference type="ARBA" id="ARBA00022475"/>
    </source>
</evidence>
<evidence type="ECO:0000256" key="10">
    <source>
        <dbReference type="HAMAP-Rule" id="MF_01463"/>
    </source>
</evidence>
<dbReference type="PANTHER" id="PTHR30081">
    <property type="entry name" value="PROTEIN-EXPORT MEMBRANE PROTEIN SEC"/>
    <property type="match status" value="1"/>
</dbReference>
<dbReference type="EMBL" id="FLUO01000001">
    <property type="protein sequence ID" value="SBV93746.1"/>
    <property type="molecule type" value="Genomic_DNA"/>
</dbReference>
<dbReference type="Pfam" id="PF02355">
    <property type="entry name" value="SecD_SecF_C"/>
    <property type="match status" value="1"/>
</dbReference>
<dbReference type="SUPFAM" id="SSF82866">
    <property type="entry name" value="Multidrug efflux transporter AcrB transmembrane domain"/>
    <property type="match status" value="1"/>
</dbReference>
<sequence>MLYIQKWKLALIALVVGAGLTFAAPNLVGRDTSDKMPSWLQPLSLGLDLQGGSHLLLELNTAELMRDKLDGVLDVARTTLRTEKLRYTGLAVKDGAVVATVLGDDAERGQARRALRNAIPNTEIALGDDGALRIAYGEAARKQMLDGALSTTLEIVRKRIDELGTREPSIQRQGDNRIVVQLPGVSDPKRAREVIGKTARMTFHLLDTETSVEDALRGRVPPGSMLLEGMNLRPDGQKQLFVVRKKVEVAGEHLVDAQPTFDQSAPVVSFRFDALGGRIFGKVTQENVGRNLAIVLDNKVVSAPSIRGPILQGSGVITGGFTVQEANDLALVLRSGALPTSITFLEERSVGPSLGADSIRAGTVACFVGLALVVGFMVVAYGLFGVFANVALLCNMVLLIGGLSAIGATLTLPGIAGIVLTMGMAVDANVLIFERMREETRNGRSPLSSIESGFDRAFATIFDANITTLAAAALLYQFGSGPVRGFAVTLSLGILTSMFSAVLLTRLMVVLWARRGRRTALPI</sequence>
<keyword evidence="3 10" id="KW-1003">Cell membrane</keyword>
<feature type="transmembrane region" description="Helical" evidence="10">
    <location>
        <begin position="454"/>
        <end position="478"/>
    </location>
</feature>
<feature type="domain" description="Protein export membrane protein SecD/SecF C-terminal" evidence="11">
    <location>
        <begin position="341"/>
        <end position="513"/>
    </location>
</feature>
<dbReference type="FunFam" id="3.30.1360.200:FF:000002">
    <property type="entry name" value="Preprotein translocase subunit SecD"/>
    <property type="match status" value="1"/>
</dbReference>
<feature type="transmembrane region" description="Helical" evidence="10">
    <location>
        <begin position="390"/>
        <end position="408"/>
    </location>
</feature>
<dbReference type="Gene3D" id="3.30.70.3400">
    <property type="match status" value="2"/>
</dbReference>
<dbReference type="GO" id="GO:0065002">
    <property type="term" value="P:intracellular protein transmembrane transport"/>
    <property type="evidence" value="ECO:0007669"/>
    <property type="project" value="UniProtKB-UniRule"/>
</dbReference>
<dbReference type="Gene3D" id="1.20.1640.10">
    <property type="entry name" value="Multidrug efflux transporter AcrB transmembrane domain"/>
    <property type="match status" value="1"/>
</dbReference>